<evidence type="ECO:0000256" key="1">
    <source>
        <dbReference type="ARBA" id="ARBA00004173"/>
    </source>
</evidence>
<keyword evidence="5" id="KW-0812">Transmembrane</keyword>
<dbReference type="EMBL" id="GBBI01004272">
    <property type="protein sequence ID" value="JAC14440.1"/>
    <property type="molecule type" value="mRNA"/>
</dbReference>
<feature type="transmembrane region" description="Helical" evidence="5">
    <location>
        <begin position="6"/>
        <end position="25"/>
    </location>
</feature>
<keyword evidence="4" id="KW-0496">Mitochondrion</keyword>
<dbReference type="PANTHER" id="PTHR28163">
    <property type="entry name" value="PROTEIN PET117 HOMOLOG, MITOCHONDRIAL"/>
    <property type="match status" value="1"/>
</dbReference>
<organism evidence="6">
    <name type="scientific">Triatoma infestans</name>
    <name type="common">Assassin bug</name>
    <dbReference type="NCBI Taxonomy" id="30076"/>
    <lineage>
        <taxon>Eukaryota</taxon>
        <taxon>Metazoa</taxon>
        <taxon>Ecdysozoa</taxon>
        <taxon>Arthropoda</taxon>
        <taxon>Hexapoda</taxon>
        <taxon>Insecta</taxon>
        <taxon>Pterygota</taxon>
        <taxon>Neoptera</taxon>
        <taxon>Paraneoptera</taxon>
        <taxon>Hemiptera</taxon>
        <taxon>Heteroptera</taxon>
        <taxon>Panheteroptera</taxon>
        <taxon>Cimicomorpha</taxon>
        <taxon>Reduviidae</taxon>
        <taxon>Triatominae</taxon>
        <taxon>Triatoma</taxon>
    </lineage>
</organism>
<keyword evidence="5" id="KW-1133">Transmembrane helix</keyword>
<proteinExistence type="evidence at transcript level"/>
<evidence type="ECO:0000256" key="5">
    <source>
        <dbReference type="SAM" id="Phobius"/>
    </source>
</evidence>
<evidence type="ECO:0000256" key="3">
    <source>
        <dbReference type="ARBA" id="ARBA00022946"/>
    </source>
</evidence>
<dbReference type="PANTHER" id="PTHR28163:SF1">
    <property type="entry name" value="PROTEIN PET117 HOMOLOG, MITOCHONDRIAL"/>
    <property type="match status" value="1"/>
</dbReference>
<protein>
    <submittedName>
        <fullName evidence="6">Uncharacterized protein</fullName>
    </submittedName>
</protein>
<evidence type="ECO:0000256" key="2">
    <source>
        <dbReference type="ARBA" id="ARBA00008197"/>
    </source>
</evidence>
<accession>A0A023EZ10</accession>
<dbReference type="GO" id="GO:0033617">
    <property type="term" value="P:mitochondrial respiratory chain complex IV assembly"/>
    <property type="evidence" value="ECO:0007669"/>
    <property type="project" value="TreeGrafter"/>
</dbReference>
<keyword evidence="5" id="KW-0472">Membrane</keyword>
<keyword evidence="3" id="KW-0809">Transit peptide</keyword>
<evidence type="ECO:0000313" key="6">
    <source>
        <dbReference type="EMBL" id="JAC14440.1"/>
    </source>
</evidence>
<comment type="subcellular location">
    <subcellularLocation>
        <location evidence="1">Mitochondrion</location>
    </subcellularLocation>
</comment>
<sequence>MSLTSKVVFATSVAASATIIVYVHYKQEYDRNKMREGVLRDIEQQQMRKRQNIYIIEQQKYLTSKYKEQDNN</sequence>
<evidence type="ECO:0000256" key="4">
    <source>
        <dbReference type="ARBA" id="ARBA00023128"/>
    </source>
</evidence>
<dbReference type="InterPro" id="IPR031568">
    <property type="entry name" value="Pet117"/>
</dbReference>
<name>A0A023EZ10_TRIIF</name>
<dbReference type="AlphaFoldDB" id="A0A023EZ10"/>
<dbReference type="Pfam" id="PF15786">
    <property type="entry name" value="PET117"/>
    <property type="match status" value="1"/>
</dbReference>
<reference evidence="6" key="1">
    <citation type="journal article" date="2014" name="PLoS Negl. Trop. Dis.">
        <title>An updated insight into the Sialotranscriptome of Triatoma infestans: developmental stage and geographic variations.</title>
        <authorList>
            <person name="Schwarz A."/>
            <person name="Medrano-Mercado N."/>
            <person name="Schaub G.A."/>
            <person name="Struchiner C.J."/>
            <person name="Bargues M.D."/>
            <person name="Levy M.Z."/>
            <person name="Ribeiro J.M."/>
        </authorList>
    </citation>
    <scope>NUCLEOTIDE SEQUENCE</scope>
    <source>
        <strain evidence="6">Chile</strain>
        <tissue evidence="6">Salivary glands</tissue>
    </source>
</reference>
<dbReference type="GO" id="GO:0005739">
    <property type="term" value="C:mitochondrion"/>
    <property type="evidence" value="ECO:0007669"/>
    <property type="project" value="UniProtKB-SubCell"/>
</dbReference>
<comment type="similarity">
    <text evidence="2">Belongs to the PET117 family.</text>
</comment>